<dbReference type="EMBL" id="CM024808">
    <property type="protein sequence ID" value="KAG8006560.1"/>
    <property type="molecule type" value="Genomic_DNA"/>
</dbReference>
<protein>
    <submittedName>
        <fullName evidence="1">Uncharacterized protein</fullName>
    </submittedName>
</protein>
<dbReference type="Proteomes" id="UP000805704">
    <property type="component" value="Chromosome 20"/>
</dbReference>
<reference evidence="1" key="1">
    <citation type="submission" date="2020-04" db="EMBL/GenBank/DDBJ databases">
        <title>A chromosome-scale assembly and high-density genetic map of the yellow drum (Nibea albiflora) genome.</title>
        <authorList>
            <person name="Xu D."/>
            <person name="Zhang W."/>
            <person name="Chen R."/>
            <person name="Tan P."/>
            <person name="Wang L."/>
            <person name="Song H."/>
            <person name="Tian L."/>
            <person name="Zhu Q."/>
            <person name="Wang B."/>
        </authorList>
    </citation>
    <scope>NUCLEOTIDE SEQUENCE</scope>
    <source>
        <strain evidence="1">ZJHYS-2018</strain>
    </source>
</reference>
<proteinExistence type="predicted"/>
<organism evidence="1 2">
    <name type="scientific">Nibea albiflora</name>
    <name type="common">Yellow drum</name>
    <name type="synonym">Corvina albiflora</name>
    <dbReference type="NCBI Taxonomy" id="240163"/>
    <lineage>
        <taxon>Eukaryota</taxon>
        <taxon>Metazoa</taxon>
        <taxon>Chordata</taxon>
        <taxon>Craniata</taxon>
        <taxon>Vertebrata</taxon>
        <taxon>Euteleostomi</taxon>
        <taxon>Actinopterygii</taxon>
        <taxon>Neopterygii</taxon>
        <taxon>Teleostei</taxon>
        <taxon>Neoteleostei</taxon>
        <taxon>Acanthomorphata</taxon>
        <taxon>Eupercaria</taxon>
        <taxon>Sciaenidae</taxon>
        <taxon>Nibea</taxon>
    </lineage>
</organism>
<gene>
    <name evidence="1" type="ORF">GBF38_021009</name>
</gene>
<evidence type="ECO:0000313" key="2">
    <source>
        <dbReference type="Proteomes" id="UP000805704"/>
    </source>
</evidence>
<sequence>MNQSRSNMNSPTAITRKSLFPIVTKHIDRVSAAQWCKLTAGIWDSDIQKILADMLMEVIQKLSRYVFKTSMCKETGTVCEDDINAALENLRAQLGDSLPGTLADALHVSPNNCKSAEPLKRMVQDEVSRKVKSVLSNPSKVANIINASLSNIKSLAHLAAMCLRDYLARVNPKCLRLFFTLKASEEQLELIKCQLNEDETESEVDFIDITETTETNEITETTETNETNEITEVTEILIKPVR</sequence>
<evidence type="ECO:0000313" key="1">
    <source>
        <dbReference type="EMBL" id="KAG8006560.1"/>
    </source>
</evidence>
<name>A0ACB7EWE9_NIBAL</name>
<accession>A0ACB7EWE9</accession>
<comment type="caution">
    <text evidence="1">The sequence shown here is derived from an EMBL/GenBank/DDBJ whole genome shotgun (WGS) entry which is preliminary data.</text>
</comment>
<keyword evidence="2" id="KW-1185">Reference proteome</keyword>